<dbReference type="GO" id="GO:0016787">
    <property type="term" value="F:hydrolase activity"/>
    <property type="evidence" value="ECO:0007669"/>
    <property type="project" value="UniProtKB-KW"/>
</dbReference>
<gene>
    <name evidence="3" type="ORF">EIP75_06580</name>
</gene>
<feature type="domain" description="Alpha/beta hydrolase fold-3" evidence="2">
    <location>
        <begin position="41"/>
        <end position="239"/>
    </location>
</feature>
<dbReference type="InterPro" id="IPR050300">
    <property type="entry name" value="GDXG_lipolytic_enzyme"/>
</dbReference>
<reference evidence="3 4" key="1">
    <citation type="submission" date="2018-12" db="EMBL/GenBank/DDBJ databases">
        <title>The whole draft genome of Aquabacterium sp. SJQ9.</title>
        <authorList>
            <person name="Sun L."/>
            <person name="Gao X."/>
            <person name="Chen W."/>
            <person name="Huang K."/>
        </authorList>
    </citation>
    <scope>NUCLEOTIDE SEQUENCE [LARGE SCALE GENOMIC DNA]</scope>
    <source>
        <strain evidence="3 4">SJQ9</strain>
    </source>
</reference>
<evidence type="ECO:0000259" key="2">
    <source>
        <dbReference type="Pfam" id="PF07859"/>
    </source>
</evidence>
<evidence type="ECO:0000313" key="3">
    <source>
        <dbReference type="EMBL" id="RRS05218.1"/>
    </source>
</evidence>
<dbReference type="SUPFAM" id="SSF53474">
    <property type="entry name" value="alpha/beta-Hydrolases"/>
    <property type="match status" value="1"/>
</dbReference>
<proteinExistence type="predicted"/>
<sequence length="274" mass="29648">MSDLPDASGADESFDWLGHAGQVHVRLFRGAPSRKANDTLLVFFHPGGFVVDDTEASDPCLRVLADACEVNILAPCYTLAPERPFPAAVEDAHAVLTQAVRQRTKLGWKGTHLFVGGVEAGGNLAAVSALVCRDRQGPDLAGQILVMPMVDASLHCASMRCAADEDATRKLARDVERSYRLYLPNPADRLHPYASPLHASRLGNLPPALIVHTEGDPLSDEGHAYADKLRQAGNEVAQITLPPPDDILDNKERCSLTADDPCVTAMRQFLIDNR</sequence>
<keyword evidence="1 3" id="KW-0378">Hydrolase</keyword>
<name>A0A3R8T6I2_9BURK</name>
<comment type="caution">
    <text evidence="3">The sequence shown here is derived from an EMBL/GenBank/DDBJ whole genome shotgun (WGS) entry which is preliminary data.</text>
</comment>
<dbReference type="InterPro" id="IPR029058">
    <property type="entry name" value="AB_hydrolase_fold"/>
</dbReference>
<organism evidence="3 4">
    <name type="scientific">Aquabacterium soli</name>
    <dbReference type="NCBI Taxonomy" id="2493092"/>
    <lineage>
        <taxon>Bacteria</taxon>
        <taxon>Pseudomonadati</taxon>
        <taxon>Pseudomonadota</taxon>
        <taxon>Betaproteobacteria</taxon>
        <taxon>Burkholderiales</taxon>
        <taxon>Aquabacterium</taxon>
    </lineage>
</organism>
<dbReference type="Gene3D" id="3.40.50.1820">
    <property type="entry name" value="alpha/beta hydrolase"/>
    <property type="match status" value="1"/>
</dbReference>
<dbReference type="EMBL" id="RSED01000004">
    <property type="protein sequence ID" value="RRS05218.1"/>
    <property type="molecule type" value="Genomic_DNA"/>
</dbReference>
<accession>A0A3R8T6I2</accession>
<dbReference type="InterPro" id="IPR013094">
    <property type="entry name" value="AB_hydrolase_3"/>
</dbReference>
<dbReference type="Pfam" id="PF07859">
    <property type="entry name" value="Abhydrolase_3"/>
    <property type="match status" value="1"/>
</dbReference>
<dbReference type="PANTHER" id="PTHR48081">
    <property type="entry name" value="AB HYDROLASE SUPERFAMILY PROTEIN C4A8.06C"/>
    <property type="match status" value="1"/>
</dbReference>
<dbReference type="RefSeq" id="WP_125242437.1">
    <property type="nucleotide sequence ID" value="NZ_RSED01000004.1"/>
</dbReference>
<dbReference type="AlphaFoldDB" id="A0A3R8T6I2"/>
<evidence type="ECO:0000313" key="4">
    <source>
        <dbReference type="Proteomes" id="UP000269265"/>
    </source>
</evidence>
<dbReference type="PANTHER" id="PTHR48081:SF8">
    <property type="entry name" value="ALPHA_BETA HYDROLASE FOLD-3 DOMAIN-CONTAINING PROTEIN-RELATED"/>
    <property type="match status" value="1"/>
</dbReference>
<dbReference type="OrthoDB" id="9794445at2"/>
<protein>
    <submittedName>
        <fullName evidence="3">Alpha/beta hydrolase</fullName>
    </submittedName>
</protein>
<keyword evidence="4" id="KW-1185">Reference proteome</keyword>
<evidence type="ECO:0000256" key="1">
    <source>
        <dbReference type="ARBA" id="ARBA00022801"/>
    </source>
</evidence>
<dbReference type="Proteomes" id="UP000269265">
    <property type="component" value="Unassembled WGS sequence"/>
</dbReference>